<dbReference type="OrthoDB" id="40048at2759"/>
<dbReference type="GO" id="GO:0033588">
    <property type="term" value="C:elongator holoenzyme complex"/>
    <property type="evidence" value="ECO:0007669"/>
    <property type="project" value="InterPro"/>
</dbReference>
<sequence>MRNLVALLRRVWALEAESSPSDRCVAFASISGEAQSFFLRESGRIEMLQPQTEDLQASSLDLQLFLDLREFVEPSGTDEDSAGCWKWMNYVAELGMLVCASTSGALVTVDVDAIDGEEVGAVDVGLRALAWSGNQEMLALVTGTGRLLVMSNDWEVLHETEIESCLPSDVMLSHSTKDDEHWRCELCWREDSQFVALNIATKAKPKGETQVGNDVAVQKVLVFTAQLEFHALGRLEDGRAITKLGSALDWSQSMSLIASCETRRSRLFVVFFERNGLRHGEFEIPSVYRPPAYRVGSLRWNVSSDILAVSLLPTSIGEENGDVRQSVVQLWTRNNYHWYLKQELRLGVENQLVDFAWDEEAAGRPNARNCNYNIRLNQPKVD</sequence>
<evidence type="ECO:0000313" key="3">
    <source>
        <dbReference type="Proteomes" id="UP000693981"/>
    </source>
</evidence>
<evidence type="ECO:0000313" key="2">
    <source>
        <dbReference type="EMBL" id="KAG7389731.1"/>
    </source>
</evidence>
<dbReference type="EMBL" id="JAGDFL010000401">
    <property type="protein sequence ID" value="KAG7389731.1"/>
    <property type="molecule type" value="Genomic_DNA"/>
</dbReference>
<proteinExistence type="predicted"/>
<name>A0A8T1W8Y5_9STRA</name>
<dbReference type="AlphaFoldDB" id="A0A8T1W8Y5"/>
<dbReference type="GO" id="GO:0005829">
    <property type="term" value="C:cytosol"/>
    <property type="evidence" value="ECO:0007669"/>
    <property type="project" value="TreeGrafter"/>
</dbReference>
<feature type="domain" description="ELP1 first N-terminal beta-propeller" evidence="1">
    <location>
        <begin position="1"/>
        <end position="164"/>
    </location>
</feature>
<evidence type="ECO:0000259" key="1">
    <source>
        <dbReference type="Pfam" id="PF04762"/>
    </source>
</evidence>
<dbReference type="Proteomes" id="UP000693981">
    <property type="component" value="Unassembled WGS sequence"/>
</dbReference>
<dbReference type="GO" id="GO:0002926">
    <property type="term" value="P:tRNA wobble base 5-methoxycarbonylmethyl-2-thiouridinylation"/>
    <property type="evidence" value="ECO:0007669"/>
    <property type="project" value="TreeGrafter"/>
</dbReference>
<comment type="caution">
    <text evidence="2">The sequence shown here is derived from an EMBL/GenBank/DDBJ whole genome shotgun (WGS) entry which is preliminary data.</text>
</comment>
<dbReference type="InterPro" id="IPR056164">
    <property type="entry name" value="Beta-prop_ELP1_1st"/>
</dbReference>
<keyword evidence="3" id="KW-1185">Reference proteome</keyword>
<feature type="domain" description="ELP1 first N-terminal beta-propeller" evidence="1">
    <location>
        <begin position="177"/>
        <end position="360"/>
    </location>
</feature>
<gene>
    <name evidence="2" type="ORF">PHYBOEH_007373</name>
</gene>
<dbReference type="InterPro" id="IPR006849">
    <property type="entry name" value="Elp1"/>
</dbReference>
<accession>A0A8T1W8Y5</accession>
<organism evidence="2 3">
    <name type="scientific">Phytophthora boehmeriae</name>
    <dbReference type="NCBI Taxonomy" id="109152"/>
    <lineage>
        <taxon>Eukaryota</taxon>
        <taxon>Sar</taxon>
        <taxon>Stramenopiles</taxon>
        <taxon>Oomycota</taxon>
        <taxon>Peronosporomycetes</taxon>
        <taxon>Peronosporales</taxon>
        <taxon>Peronosporaceae</taxon>
        <taxon>Phytophthora</taxon>
    </lineage>
</organism>
<protein>
    <recommendedName>
        <fullName evidence="1">ELP1 first N-terminal beta-propeller domain-containing protein</fullName>
    </recommendedName>
</protein>
<dbReference type="GO" id="GO:0000049">
    <property type="term" value="F:tRNA binding"/>
    <property type="evidence" value="ECO:0007669"/>
    <property type="project" value="TreeGrafter"/>
</dbReference>
<dbReference type="PANTHER" id="PTHR12747">
    <property type="entry name" value="ELONGATOR COMPLEX PROTEIN 1"/>
    <property type="match status" value="1"/>
</dbReference>
<reference evidence="2" key="1">
    <citation type="submission" date="2021-02" db="EMBL/GenBank/DDBJ databases">
        <authorList>
            <person name="Palmer J.M."/>
        </authorList>
    </citation>
    <scope>NUCLEOTIDE SEQUENCE</scope>
    <source>
        <strain evidence="2">SCRP23</strain>
    </source>
</reference>
<dbReference type="PANTHER" id="PTHR12747:SF0">
    <property type="entry name" value="ELONGATOR COMPLEX PROTEIN 1"/>
    <property type="match status" value="1"/>
</dbReference>
<dbReference type="Pfam" id="PF04762">
    <property type="entry name" value="Beta-prop_ELP1_1st"/>
    <property type="match status" value="2"/>
</dbReference>